<organism evidence="4 5">
    <name type="scientific">Accipiter nisus</name>
    <name type="common">Eurasian sparrowhawk</name>
    <dbReference type="NCBI Taxonomy" id="211598"/>
    <lineage>
        <taxon>Eukaryota</taxon>
        <taxon>Metazoa</taxon>
        <taxon>Chordata</taxon>
        <taxon>Craniata</taxon>
        <taxon>Vertebrata</taxon>
        <taxon>Euteleostomi</taxon>
        <taxon>Archelosauria</taxon>
        <taxon>Archosauria</taxon>
        <taxon>Dinosauria</taxon>
        <taxon>Saurischia</taxon>
        <taxon>Theropoda</taxon>
        <taxon>Coelurosauria</taxon>
        <taxon>Aves</taxon>
        <taxon>Neognathae</taxon>
        <taxon>Neoaves</taxon>
        <taxon>Telluraves</taxon>
        <taxon>Accipitrimorphae</taxon>
        <taxon>Accipitriformes</taxon>
        <taxon>Accipitridae</taxon>
        <taxon>Accipitrinae</taxon>
        <taxon>Accipiter</taxon>
    </lineage>
</organism>
<dbReference type="Gene3D" id="2.130.10.10">
    <property type="entry name" value="YVTN repeat-like/Quinoprotein amine dehydrogenase"/>
    <property type="match status" value="1"/>
</dbReference>
<dbReference type="Ensembl" id="ENSANIT00000023379.1">
    <property type="protein sequence ID" value="ENSANIP00000022629.1"/>
    <property type="gene ID" value="ENSANIG00000015403.1"/>
</dbReference>
<dbReference type="PROSITE" id="PS00678">
    <property type="entry name" value="WD_REPEATS_1"/>
    <property type="match status" value="1"/>
</dbReference>
<keyword evidence="1 3" id="KW-0853">WD repeat</keyword>
<keyword evidence="2" id="KW-0677">Repeat</keyword>
<dbReference type="SUPFAM" id="SSF50960">
    <property type="entry name" value="TolB, C-terminal domain"/>
    <property type="match status" value="1"/>
</dbReference>
<reference evidence="4" key="1">
    <citation type="submission" date="2025-08" db="UniProtKB">
        <authorList>
            <consortium name="Ensembl"/>
        </authorList>
    </citation>
    <scope>IDENTIFICATION</scope>
</reference>
<protein>
    <submittedName>
        <fullName evidence="4">Uncharacterized protein</fullName>
    </submittedName>
</protein>
<dbReference type="InterPro" id="IPR015943">
    <property type="entry name" value="WD40/YVTN_repeat-like_dom_sf"/>
</dbReference>
<feature type="repeat" description="WD" evidence="3">
    <location>
        <begin position="36"/>
        <end position="68"/>
    </location>
</feature>
<evidence type="ECO:0000256" key="3">
    <source>
        <dbReference type="PROSITE-ProRule" id="PRU00221"/>
    </source>
</evidence>
<dbReference type="Proteomes" id="UP000694541">
    <property type="component" value="Unplaced"/>
</dbReference>
<proteinExistence type="predicted"/>
<dbReference type="AlphaFoldDB" id="A0A8B9NEP9"/>
<dbReference type="InterPro" id="IPR019775">
    <property type="entry name" value="WD40_repeat_CS"/>
</dbReference>
<reference evidence="4" key="2">
    <citation type="submission" date="2025-09" db="UniProtKB">
        <authorList>
            <consortium name="Ensembl"/>
        </authorList>
    </citation>
    <scope>IDENTIFICATION</scope>
</reference>
<dbReference type="Pfam" id="PF00400">
    <property type="entry name" value="WD40"/>
    <property type="match status" value="1"/>
</dbReference>
<evidence type="ECO:0000313" key="5">
    <source>
        <dbReference type="Proteomes" id="UP000694541"/>
    </source>
</evidence>
<evidence type="ECO:0000313" key="4">
    <source>
        <dbReference type="Ensembl" id="ENSANIP00000022629.1"/>
    </source>
</evidence>
<name>A0A8B9NEP9_9AVES</name>
<evidence type="ECO:0000256" key="2">
    <source>
        <dbReference type="ARBA" id="ARBA00022737"/>
    </source>
</evidence>
<dbReference type="PROSITE" id="PS50082">
    <property type="entry name" value="WD_REPEATS_2"/>
    <property type="match status" value="1"/>
</dbReference>
<keyword evidence="5" id="KW-1185">Reference proteome</keyword>
<accession>A0A8B9NEP9</accession>
<dbReference type="InterPro" id="IPR001680">
    <property type="entry name" value="WD40_rpt"/>
</dbReference>
<sequence>MERGLLPRRCLVRLVAGTLRGQADPLAPGGGRAVNLSFAPNGSLILVSASRDKTLRVWDLSRDGRSMRGCPRCWGTPS</sequence>
<evidence type="ECO:0000256" key="1">
    <source>
        <dbReference type="ARBA" id="ARBA00022574"/>
    </source>
</evidence>